<dbReference type="InterPro" id="IPR006439">
    <property type="entry name" value="HAD-SF_hydro_IA"/>
</dbReference>
<dbReference type="SFLD" id="SFLDS00003">
    <property type="entry name" value="Haloacid_Dehalogenase"/>
    <property type="match status" value="1"/>
</dbReference>
<dbReference type="SFLD" id="SFLDG01129">
    <property type="entry name" value="C1.5:_HAD__Beta-PGM__Phosphata"/>
    <property type="match status" value="1"/>
</dbReference>
<proteinExistence type="inferred from homology"/>
<evidence type="ECO:0000256" key="2">
    <source>
        <dbReference type="ARBA" id="ARBA00022801"/>
    </source>
</evidence>
<sequence length="212" mass="22533">MVVIAFDVNETLLDLQPLDEILGGRETRTRWFAQMLQVALVGGVTGDYVDFPTAQRNALHMLGLDHAEAIAATMRRLPAHPDAAPALERLGDFTLAALTNSPLEVAHEQLESARLSAYFDAILSADEVRALKPAAAAYRHLADHFGVALDDVWLVAAHGWDIAGALTAGCHGAFVRRPGQAVIPAFGTPEIVGDDLLQVADAIRGTAPTLGA</sequence>
<dbReference type="PANTHER" id="PTHR43316:SF3">
    <property type="entry name" value="HALOACID DEHALOGENASE, TYPE II (AFU_ORTHOLOGUE AFUA_2G07750)-RELATED"/>
    <property type="match status" value="1"/>
</dbReference>
<dbReference type="InterPro" id="IPR051540">
    <property type="entry name" value="S-2-haloacid_dehalogenase"/>
</dbReference>
<evidence type="ECO:0000313" key="4">
    <source>
        <dbReference type="Proteomes" id="UP000006057"/>
    </source>
</evidence>
<dbReference type="STRING" id="710421.Mycch_1696"/>
<dbReference type="eggNOG" id="COG1011">
    <property type="taxonomic scope" value="Bacteria"/>
</dbReference>
<evidence type="ECO:0000256" key="1">
    <source>
        <dbReference type="ARBA" id="ARBA00008106"/>
    </source>
</evidence>
<gene>
    <name evidence="3" type="ordered locus">Mycch_1696</name>
</gene>
<dbReference type="PATRIC" id="fig|710421.3.peg.1699"/>
<dbReference type="Gene3D" id="3.40.50.1000">
    <property type="entry name" value="HAD superfamily/HAD-like"/>
    <property type="match status" value="1"/>
</dbReference>
<dbReference type="NCBIfam" id="TIGR01493">
    <property type="entry name" value="HAD-SF-IA-v2"/>
    <property type="match status" value="1"/>
</dbReference>
<keyword evidence="4" id="KW-1185">Reference proteome</keyword>
<dbReference type="NCBIfam" id="TIGR01428">
    <property type="entry name" value="HAD_type_II"/>
    <property type="match status" value="1"/>
</dbReference>
<dbReference type="AlphaFoldDB" id="I4BGT0"/>
<dbReference type="Proteomes" id="UP000006057">
    <property type="component" value="Chromosome"/>
</dbReference>
<dbReference type="RefSeq" id="WP_014814968.1">
    <property type="nucleotide sequence ID" value="NC_018027.1"/>
</dbReference>
<comment type="similarity">
    <text evidence="1">Belongs to the HAD-like hydrolase superfamily. S-2-haloalkanoic acid dehalogenase family.</text>
</comment>
<dbReference type="Gene3D" id="1.10.150.240">
    <property type="entry name" value="Putative phosphatase, domain 2"/>
    <property type="match status" value="1"/>
</dbReference>
<dbReference type="InterPro" id="IPR023198">
    <property type="entry name" value="PGP-like_dom2"/>
</dbReference>
<dbReference type="Pfam" id="PF00702">
    <property type="entry name" value="Hydrolase"/>
    <property type="match status" value="1"/>
</dbReference>
<keyword evidence="2" id="KW-0378">Hydrolase</keyword>
<organism evidence="3 4">
    <name type="scientific">Mycolicibacterium chubuense (strain NBB4)</name>
    <name type="common">Mycobacterium chubuense</name>
    <dbReference type="NCBI Taxonomy" id="710421"/>
    <lineage>
        <taxon>Bacteria</taxon>
        <taxon>Bacillati</taxon>
        <taxon>Actinomycetota</taxon>
        <taxon>Actinomycetes</taxon>
        <taxon>Mycobacteriales</taxon>
        <taxon>Mycobacteriaceae</taxon>
        <taxon>Mycolicibacterium</taxon>
    </lineage>
</organism>
<reference evidence="3 4" key="1">
    <citation type="submission" date="2012-06" db="EMBL/GenBank/DDBJ databases">
        <title>Complete sequence of chromosome of Mycobacterium chubuense NBB4.</title>
        <authorList>
            <consortium name="US DOE Joint Genome Institute"/>
            <person name="Lucas S."/>
            <person name="Han J."/>
            <person name="Lapidus A."/>
            <person name="Cheng J.-F."/>
            <person name="Goodwin L."/>
            <person name="Pitluck S."/>
            <person name="Peters L."/>
            <person name="Mikhailova N."/>
            <person name="Teshima H."/>
            <person name="Detter J.C."/>
            <person name="Han C."/>
            <person name="Tapia R."/>
            <person name="Land M."/>
            <person name="Hauser L."/>
            <person name="Kyrpides N."/>
            <person name="Ivanova N."/>
            <person name="Pagani I."/>
            <person name="Mattes T."/>
            <person name="Holmes A."/>
            <person name="Rutledge P."/>
            <person name="Paulsen I."/>
            <person name="Coleman N."/>
            <person name="Woyke T."/>
        </authorList>
    </citation>
    <scope>NUCLEOTIDE SEQUENCE [LARGE SCALE GENOMIC DNA]</scope>
    <source>
        <strain evidence="3 4">NBB4</strain>
    </source>
</reference>
<protein>
    <submittedName>
        <fullName evidence="3">2-haloalkanoic acid dehalogenase, type II</fullName>
    </submittedName>
</protein>
<dbReference type="KEGG" id="mcb:Mycch_1696"/>
<dbReference type="InterPro" id="IPR023214">
    <property type="entry name" value="HAD_sf"/>
</dbReference>
<dbReference type="OrthoDB" id="3774052at2"/>
<evidence type="ECO:0000313" key="3">
    <source>
        <dbReference type="EMBL" id="AFM16487.1"/>
    </source>
</evidence>
<name>I4BGT0_MYCCN</name>
<accession>I4BGT0</accession>
<dbReference type="PANTHER" id="PTHR43316">
    <property type="entry name" value="HYDROLASE, HALOACID DELAHOGENASE-RELATED"/>
    <property type="match status" value="1"/>
</dbReference>
<dbReference type="InterPro" id="IPR036412">
    <property type="entry name" value="HAD-like_sf"/>
</dbReference>
<dbReference type="EMBL" id="CP003053">
    <property type="protein sequence ID" value="AFM16487.1"/>
    <property type="molecule type" value="Genomic_DNA"/>
</dbReference>
<dbReference type="SUPFAM" id="SSF56784">
    <property type="entry name" value="HAD-like"/>
    <property type="match status" value="1"/>
</dbReference>
<dbReference type="GO" id="GO:0019120">
    <property type="term" value="F:hydrolase activity, acting on acid halide bonds, in C-halide compounds"/>
    <property type="evidence" value="ECO:0007669"/>
    <property type="project" value="InterPro"/>
</dbReference>
<dbReference type="InterPro" id="IPR006328">
    <property type="entry name" value="2-HAD"/>
</dbReference>
<dbReference type="HOGENOM" id="CLU_045011_3_1_11"/>